<comment type="caution">
    <text evidence="13">The sequence shown here is derived from an EMBL/GenBank/DDBJ whole genome shotgun (WGS) entry which is preliminary data.</text>
</comment>
<dbReference type="Gene3D" id="1.20.1070.10">
    <property type="entry name" value="Rhodopsin 7-helix transmembrane proteins"/>
    <property type="match status" value="2"/>
</dbReference>
<evidence type="ECO:0000256" key="8">
    <source>
        <dbReference type="ARBA" id="ARBA00023224"/>
    </source>
</evidence>
<feature type="transmembrane region" description="Helical" evidence="11">
    <location>
        <begin position="69"/>
        <end position="89"/>
    </location>
</feature>
<feature type="transmembrane region" description="Helical" evidence="11">
    <location>
        <begin position="149"/>
        <end position="167"/>
    </location>
</feature>
<keyword evidence="5 9" id="KW-0297">G-protein coupled receptor</keyword>
<evidence type="ECO:0000256" key="7">
    <source>
        <dbReference type="ARBA" id="ARBA00023170"/>
    </source>
</evidence>
<keyword evidence="3 9" id="KW-0812">Transmembrane</keyword>
<dbReference type="InterPro" id="IPR000276">
    <property type="entry name" value="GPCR_Rhodpsn"/>
</dbReference>
<dbReference type="InterPro" id="IPR017452">
    <property type="entry name" value="GPCR_Rhodpsn_7TM"/>
</dbReference>
<dbReference type="SUPFAM" id="SSF81321">
    <property type="entry name" value="Family A G protein-coupled receptor-like"/>
    <property type="match status" value="1"/>
</dbReference>
<dbReference type="CDD" id="cd00637">
    <property type="entry name" value="7tm_classA_rhodopsin-like"/>
    <property type="match status" value="2"/>
</dbReference>
<feature type="transmembrane region" description="Helical" evidence="11">
    <location>
        <begin position="33"/>
        <end position="57"/>
    </location>
</feature>
<keyword evidence="4 11" id="KW-1133">Transmembrane helix</keyword>
<feature type="transmembrane region" description="Helical" evidence="11">
    <location>
        <begin position="189"/>
        <end position="212"/>
    </location>
</feature>
<keyword evidence="7 9" id="KW-0675">Receptor</keyword>
<evidence type="ECO:0000256" key="4">
    <source>
        <dbReference type="ARBA" id="ARBA00022989"/>
    </source>
</evidence>
<dbReference type="GO" id="GO:0007218">
    <property type="term" value="P:neuropeptide signaling pathway"/>
    <property type="evidence" value="ECO:0007669"/>
    <property type="project" value="TreeGrafter"/>
</dbReference>
<name>A0A433U6C5_ELYCH</name>
<keyword evidence="8 9" id="KW-0807">Transducer</keyword>
<protein>
    <recommendedName>
        <fullName evidence="12">G-protein coupled receptors family 1 profile domain-containing protein</fullName>
    </recommendedName>
</protein>
<feature type="compositionally biased region" description="Basic and acidic residues" evidence="10">
    <location>
        <begin position="329"/>
        <end position="350"/>
    </location>
</feature>
<gene>
    <name evidence="13" type="ORF">EGW08_002902</name>
</gene>
<feature type="transmembrane region" description="Helical" evidence="11">
    <location>
        <begin position="109"/>
        <end position="128"/>
    </location>
</feature>
<accession>A0A433U6C5</accession>
<dbReference type="Proteomes" id="UP000271974">
    <property type="component" value="Unassembled WGS sequence"/>
</dbReference>
<sequence>MSANSSEGPEGAQSPDPETFIFSPVALPDPLRYVYVTYLLLILVIGVPGNILIALVYGRTKSKNTCDWFILFMSVTDCTVCLLSPLLHLRYELQINAPWMRGPLCGIEHWLQLTAMLSSCHYLTAIAIDRYVKICNSRLPTLTPKMAPYACLLSVISSALICVYPSLESFHSDACGMFDPRGFETSRKVYFTLIFFGFVISFILVTFAYWNVCKQIFVKVKAKQRLMENNGLHTLTKSEHVEETEESHQTESRGSPCNRLVSRLIKAVRGGFCCGRHDSKSFTKSSMQTEINEQFALTNTHCLNRSNLSLNSDDSLVEKNQTVPVKTNEYGDDHMISHDKVNSKTQEKENTAPSASENHEAFLRKDEMNDSSVSAVHPAQQNNVGVGETKLTLLSLTSASWPSTEEEPTPSADVPVSFYLENLLSQAQNGELKSQNNKLLEINPVLKTRDQSKMSCPCNIEVNKIEFLREKPINFDGTSETVGPNVLDSKLSLFEDTEPCSILSMDNLKHSFVEYSVGAGGVRLVRTSVLKHSRSQPLPCSLQSEPETNAPGVSVVPHCHCPNSVVSNQSRTAFSPGHDSDITAYKQSSPLEFKRSISVDGLVYINPLRIRAFRASARTKTHVSPQIQEVLEVQNCTNNAQSPLLGGTVNLETIQHLGLEDQVLKVDRTLPSVAKVESVLDTVDKIDLDPTSVIVASPKNVINSLDIQQPLLVPEETNHKPEKSIPTPSRPNKAPCDKKPQGSLGQNLTVPSRKQPPSLKSLKHTNSIDSGTGWCTRDEDEIEEDLPTGSFMKKWRSQVRRKAKSRQRKGLTSSGKSMCSSTGKRFARERQITFMLISVTATFLFASAPSWAIWVVLMWEPSVLDRGLSSKLLVVITVAVNLLNYISSWFIIYAFNPSFRVKCRNLVPCLPIGKASEDNEVDV</sequence>
<feature type="compositionally biased region" description="Polar residues" evidence="10">
    <location>
        <begin position="743"/>
        <end position="752"/>
    </location>
</feature>
<feature type="region of interest" description="Disordered" evidence="10">
    <location>
        <begin position="797"/>
        <end position="821"/>
    </location>
</feature>
<evidence type="ECO:0000313" key="13">
    <source>
        <dbReference type="EMBL" id="RUS89382.1"/>
    </source>
</evidence>
<evidence type="ECO:0000256" key="1">
    <source>
        <dbReference type="ARBA" id="ARBA00004651"/>
    </source>
</evidence>
<dbReference type="PRINTS" id="PR00237">
    <property type="entry name" value="GPCRRHODOPSN"/>
</dbReference>
<dbReference type="PANTHER" id="PTHR24230">
    <property type="entry name" value="G-PROTEIN COUPLED RECEPTOR"/>
    <property type="match status" value="1"/>
</dbReference>
<organism evidence="13 14">
    <name type="scientific">Elysia chlorotica</name>
    <name type="common">Eastern emerald elysia</name>
    <name type="synonym">Sea slug</name>
    <dbReference type="NCBI Taxonomy" id="188477"/>
    <lineage>
        <taxon>Eukaryota</taxon>
        <taxon>Metazoa</taxon>
        <taxon>Spiralia</taxon>
        <taxon>Lophotrochozoa</taxon>
        <taxon>Mollusca</taxon>
        <taxon>Gastropoda</taxon>
        <taxon>Heterobranchia</taxon>
        <taxon>Euthyneura</taxon>
        <taxon>Panpulmonata</taxon>
        <taxon>Sacoglossa</taxon>
        <taxon>Placobranchoidea</taxon>
        <taxon>Plakobranchidae</taxon>
        <taxon>Elysia</taxon>
    </lineage>
</organism>
<feature type="region of interest" description="Disordered" evidence="10">
    <location>
        <begin position="328"/>
        <end position="358"/>
    </location>
</feature>
<dbReference type="OrthoDB" id="6162029at2759"/>
<evidence type="ECO:0000256" key="2">
    <source>
        <dbReference type="ARBA" id="ARBA00022475"/>
    </source>
</evidence>
<keyword evidence="6 11" id="KW-0472">Membrane</keyword>
<keyword evidence="14" id="KW-1185">Reference proteome</keyword>
<feature type="region of interest" description="Disordered" evidence="10">
    <location>
        <begin position="712"/>
        <end position="766"/>
    </location>
</feature>
<evidence type="ECO:0000256" key="3">
    <source>
        <dbReference type="ARBA" id="ARBA00022692"/>
    </source>
</evidence>
<dbReference type="GO" id="GO:0008528">
    <property type="term" value="F:G protein-coupled peptide receptor activity"/>
    <property type="evidence" value="ECO:0007669"/>
    <property type="project" value="TreeGrafter"/>
</dbReference>
<evidence type="ECO:0000256" key="10">
    <source>
        <dbReference type="SAM" id="MobiDB-lite"/>
    </source>
</evidence>
<evidence type="ECO:0000313" key="14">
    <source>
        <dbReference type="Proteomes" id="UP000271974"/>
    </source>
</evidence>
<dbReference type="EMBL" id="RQTK01000058">
    <property type="protein sequence ID" value="RUS89382.1"/>
    <property type="molecule type" value="Genomic_DNA"/>
</dbReference>
<dbReference type="GO" id="GO:0005886">
    <property type="term" value="C:plasma membrane"/>
    <property type="evidence" value="ECO:0007669"/>
    <property type="project" value="UniProtKB-SubCell"/>
</dbReference>
<evidence type="ECO:0000256" key="5">
    <source>
        <dbReference type="ARBA" id="ARBA00023040"/>
    </source>
</evidence>
<dbReference type="Pfam" id="PF00001">
    <property type="entry name" value="7tm_1"/>
    <property type="match status" value="1"/>
</dbReference>
<dbReference type="STRING" id="188477.A0A433U6C5"/>
<reference evidence="13 14" key="1">
    <citation type="submission" date="2019-01" db="EMBL/GenBank/DDBJ databases">
        <title>A draft genome assembly of the solar-powered sea slug Elysia chlorotica.</title>
        <authorList>
            <person name="Cai H."/>
            <person name="Li Q."/>
            <person name="Fang X."/>
            <person name="Li J."/>
            <person name="Curtis N.E."/>
            <person name="Altenburger A."/>
            <person name="Shibata T."/>
            <person name="Feng M."/>
            <person name="Maeda T."/>
            <person name="Schwartz J.A."/>
            <person name="Shigenobu S."/>
            <person name="Lundholm N."/>
            <person name="Nishiyama T."/>
            <person name="Yang H."/>
            <person name="Hasebe M."/>
            <person name="Li S."/>
            <person name="Pierce S.K."/>
            <person name="Wang J."/>
        </authorList>
    </citation>
    <scope>NUCLEOTIDE SEQUENCE [LARGE SCALE GENOMIC DNA]</scope>
    <source>
        <strain evidence="13">EC2010</strain>
        <tissue evidence="13">Whole organism of an adult</tissue>
    </source>
</reference>
<keyword evidence="2" id="KW-1003">Cell membrane</keyword>
<dbReference type="PROSITE" id="PS00237">
    <property type="entry name" value="G_PROTEIN_RECEP_F1_1"/>
    <property type="match status" value="1"/>
</dbReference>
<feature type="domain" description="G-protein coupled receptors family 1 profile" evidence="12">
    <location>
        <begin position="49"/>
        <end position="216"/>
    </location>
</feature>
<evidence type="ECO:0000256" key="9">
    <source>
        <dbReference type="RuleBase" id="RU000688"/>
    </source>
</evidence>
<evidence type="ECO:0000259" key="12">
    <source>
        <dbReference type="PROSITE" id="PS50262"/>
    </source>
</evidence>
<dbReference type="AlphaFoldDB" id="A0A433U6C5"/>
<evidence type="ECO:0000256" key="11">
    <source>
        <dbReference type="SAM" id="Phobius"/>
    </source>
</evidence>
<comment type="similarity">
    <text evidence="9">Belongs to the G-protein coupled receptor 1 family.</text>
</comment>
<feature type="transmembrane region" description="Helical" evidence="11">
    <location>
        <begin position="872"/>
        <end position="895"/>
    </location>
</feature>
<comment type="subcellular location">
    <subcellularLocation>
        <location evidence="1">Cell membrane</location>
        <topology evidence="1">Multi-pass membrane protein</topology>
    </subcellularLocation>
</comment>
<feature type="compositionally biased region" description="Basic residues" evidence="10">
    <location>
        <begin position="797"/>
        <end position="809"/>
    </location>
</feature>
<dbReference type="PROSITE" id="PS50262">
    <property type="entry name" value="G_PROTEIN_RECEP_F1_2"/>
    <property type="match status" value="1"/>
</dbReference>
<feature type="compositionally biased region" description="Polar residues" evidence="10">
    <location>
        <begin position="810"/>
        <end position="821"/>
    </location>
</feature>
<dbReference type="PANTHER" id="PTHR24230:SF0">
    <property type="entry name" value="G-PROTEIN COUPLED RECEPTORS FAMILY 1 PROFILE DOMAIN-CONTAINING PROTEIN"/>
    <property type="match status" value="1"/>
</dbReference>
<evidence type="ECO:0000256" key="6">
    <source>
        <dbReference type="ARBA" id="ARBA00023136"/>
    </source>
</evidence>
<feature type="transmembrane region" description="Helical" evidence="11">
    <location>
        <begin position="834"/>
        <end position="857"/>
    </location>
</feature>
<proteinExistence type="inferred from homology"/>